<evidence type="ECO:0000313" key="1">
    <source>
        <dbReference type="EMBL" id="SDH33417.1"/>
    </source>
</evidence>
<accession>A0A1G8BJL2</accession>
<dbReference type="Proteomes" id="UP000199706">
    <property type="component" value="Unassembled WGS sequence"/>
</dbReference>
<dbReference type="AlphaFoldDB" id="A0A1G8BJL2"/>
<reference evidence="1 2" key="1">
    <citation type="submission" date="2016-10" db="EMBL/GenBank/DDBJ databases">
        <authorList>
            <person name="de Groot N.N."/>
        </authorList>
    </citation>
    <scope>NUCLEOTIDE SEQUENCE [LARGE SCALE GENOMIC DNA]</scope>
    <source>
        <strain evidence="1 2">LMG 2247</strain>
    </source>
</reference>
<gene>
    <name evidence="1" type="ORF">SAMN05216466_10970</name>
</gene>
<evidence type="ECO:0000313" key="2">
    <source>
        <dbReference type="Proteomes" id="UP000199706"/>
    </source>
</evidence>
<name>A0A1G8BJL2_9BURK</name>
<protein>
    <submittedName>
        <fullName evidence="1">Uncharacterized protein</fullName>
    </submittedName>
</protein>
<organism evidence="1 2">
    <name type="scientific">Paraburkholderia phenazinium</name>
    <dbReference type="NCBI Taxonomy" id="60549"/>
    <lineage>
        <taxon>Bacteria</taxon>
        <taxon>Pseudomonadati</taxon>
        <taxon>Pseudomonadota</taxon>
        <taxon>Betaproteobacteria</taxon>
        <taxon>Burkholderiales</taxon>
        <taxon>Burkholderiaceae</taxon>
        <taxon>Paraburkholderia</taxon>
    </lineage>
</organism>
<proteinExistence type="predicted"/>
<dbReference type="EMBL" id="FNCJ01000009">
    <property type="protein sequence ID" value="SDH33417.1"/>
    <property type="molecule type" value="Genomic_DNA"/>
</dbReference>
<sequence length="86" mass="9470">MICPETASELLWVCCFIVNVTHLARRKMERKKKASRVPGAPRLLGWPLGTRDAVVPAGRCDEQPLKSRYVEAAVGLAALQCNSYAT</sequence>